<keyword evidence="3" id="KW-1185">Reference proteome</keyword>
<gene>
    <name evidence="1" type="ordered locus">MTR_8g106890</name>
</gene>
<reference evidence="1 3" key="1">
    <citation type="journal article" date="2011" name="Nature">
        <title>The Medicago genome provides insight into the evolution of rhizobial symbioses.</title>
        <authorList>
            <person name="Young N.D."/>
            <person name="Debelle F."/>
            <person name="Oldroyd G.E."/>
            <person name="Geurts R."/>
            <person name="Cannon S.B."/>
            <person name="Udvardi M.K."/>
            <person name="Benedito V.A."/>
            <person name="Mayer K.F."/>
            <person name="Gouzy J."/>
            <person name="Schoof H."/>
            <person name="Van de Peer Y."/>
            <person name="Proost S."/>
            <person name="Cook D.R."/>
            <person name="Meyers B.C."/>
            <person name="Spannagl M."/>
            <person name="Cheung F."/>
            <person name="De Mita S."/>
            <person name="Krishnakumar V."/>
            <person name="Gundlach H."/>
            <person name="Zhou S."/>
            <person name="Mudge J."/>
            <person name="Bharti A.K."/>
            <person name="Murray J.D."/>
            <person name="Naoumkina M.A."/>
            <person name="Rosen B."/>
            <person name="Silverstein K.A."/>
            <person name="Tang H."/>
            <person name="Rombauts S."/>
            <person name="Zhao P.X."/>
            <person name="Zhou P."/>
            <person name="Barbe V."/>
            <person name="Bardou P."/>
            <person name="Bechner M."/>
            <person name="Bellec A."/>
            <person name="Berger A."/>
            <person name="Berges H."/>
            <person name="Bidwell S."/>
            <person name="Bisseling T."/>
            <person name="Choisne N."/>
            <person name="Couloux A."/>
            <person name="Denny R."/>
            <person name="Deshpande S."/>
            <person name="Dai X."/>
            <person name="Doyle J.J."/>
            <person name="Dudez A.M."/>
            <person name="Farmer A.D."/>
            <person name="Fouteau S."/>
            <person name="Franken C."/>
            <person name="Gibelin C."/>
            <person name="Gish J."/>
            <person name="Goldstein S."/>
            <person name="Gonzalez A.J."/>
            <person name="Green P.J."/>
            <person name="Hallab A."/>
            <person name="Hartog M."/>
            <person name="Hua A."/>
            <person name="Humphray S.J."/>
            <person name="Jeong D.H."/>
            <person name="Jing Y."/>
            <person name="Jocker A."/>
            <person name="Kenton S.M."/>
            <person name="Kim D.J."/>
            <person name="Klee K."/>
            <person name="Lai H."/>
            <person name="Lang C."/>
            <person name="Lin S."/>
            <person name="Macmil S.L."/>
            <person name="Magdelenat G."/>
            <person name="Matthews L."/>
            <person name="McCorrison J."/>
            <person name="Monaghan E.L."/>
            <person name="Mun J.H."/>
            <person name="Najar F.Z."/>
            <person name="Nicholson C."/>
            <person name="Noirot C."/>
            <person name="O'Bleness M."/>
            <person name="Paule C.R."/>
            <person name="Poulain J."/>
            <person name="Prion F."/>
            <person name="Qin B."/>
            <person name="Qu C."/>
            <person name="Retzel E.F."/>
            <person name="Riddle C."/>
            <person name="Sallet E."/>
            <person name="Samain S."/>
            <person name="Samson N."/>
            <person name="Sanders I."/>
            <person name="Saurat O."/>
            <person name="Scarpelli C."/>
            <person name="Schiex T."/>
            <person name="Segurens B."/>
            <person name="Severin A.J."/>
            <person name="Sherrier D.J."/>
            <person name="Shi R."/>
            <person name="Sims S."/>
            <person name="Singer S.R."/>
            <person name="Sinharoy S."/>
            <person name="Sterck L."/>
            <person name="Viollet A."/>
            <person name="Wang B.B."/>
            <person name="Wang K."/>
            <person name="Wang M."/>
            <person name="Wang X."/>
            <person name="Warfsmann J."/>
            <person name="Weissenbach J."/>
            <person name="White D.D."/>
            <person name="White J.D."/>
            <person name="Wiley G.B."/>
            <person name="Wincker P."/>
            <person name="Xing Y."/>
            <person name="Yang L."/>
            <person name="Yao Z."/>
            <person name="Ying F."/>
            <person name="Zhai J."/>
            <person name="Zhou L."/>
            <person name="Zuber A."/>
            <person name="Denarie J."/>
            <person name="Dixon R.A."/>
            <person name="May G.D."/>
            <person name="Schwartz D.C."/>
            <person name="Rogers J."/>
            <person name="Quetier F."/>
            <person name="Town C.D."/>
            <person name="Roe B.A."/>
        </authorList>
    </citation>
    <scope>NUCLEOTIDE SEQUENCE [LARGE SCALE GENOMIC DNA]</scope>
    <source>
        <strain evidence="1">A17</strain>
        <strain evidence="2 3">cv. Jemalong A17</strain>
    </source>
</reference>
<dbReference type="HOGENOM" id="CLU_2472535_0_0_1"/>
<dbReference type="EnsemblPlants" id="AET05554">
    <property type="protein sequence ID" value="AET05554"/>
    <property type="gene ID" value="MTR_8g106890"/>
</dbReference>
<name>G7LDA5_MEDTR</name>
<proteinExistence type="predicted"/>
<dbReference type="PANTHER" id="PTHR33067:SF9">
    <property type="entry name" value="RNA-DIRECTED DNA POLYMERASE"/>
    <property type="match status" value="1"/>
</dbReference>
<accession>G7LDA5</accession>
<evidence type="ECO:0000313" key="1">
    <source>
        <dbReference type="EMBL" id="AET05554.1"/>
    </source>
</evidence>
<dbReference type="Proteomes" id="UP000002051">
    <property type="component" value="Chromosome 8"/>
</dbReference>
<dbReference type="OMA" id="ARMMIDM"/>
<dbReference type="PANTHER" id="PTHR33067">
    <property type="entry name" value="RNA-DIRECTED DNA POLYMERASE-RELATED"/>
    <property type="match status" value="1"/>
</dbReference>
<dbReference type="AlphaFoldDB" id="G7LDA5"/>
<reference evidence="1 3" key="2">
    <citation type="journal article" date="2014" name="BMC Genomics">
        <title>An improved genome release (version Mt4.0) for the model legume Medicago truncatula.</title>
        <authorList>
            <person name="Tang H."/>
            <person name="Krishnakumar V."/>
            <person name="Bidwell S."/>
            <person name="Rosen B."/>
            <person name="Chan A."/>
            <person name="Zhou S."/>
            <person name="Gentzbittel L."/>
            <person name="Childs K.L."/>
            <person name="Yandell M."/>
            <person name="Gundlach H."/>
            <person name="Mayer K.F."/>
            <person name="Schwartz D.C."/>
            <person name="Town C.D."/>
        </authorList>
    </citation>
    <scope>GENOME REANNOTATION</scope>
    <source>
        <strain evidence="2 3">cv. Jemalong A17</strain>
    </source>
</reference>
<reference evidence="2" key="3">
    <citation type="submission" date="2015-04" db="UniProtKB">
        <authorList>
            <consortium name="EnsemblPlants"/>
        </authorList>
    </citation>
    <scope>IDENTIFICATION</scope>
    <source>
        <strain evidence="2">cv. Jemalong A17</strain>
    </source>
</reference>
<organism evidence="1 3">
    <name type="scientific">Medicago truncatula</name>
    <name type="common">Barrel medic</name>
    <name type="synonym">Medicago tribuloides</name>
    <dbReference type="NCBI Taxonomy" id="3880"/>
    <lineage>
        <taxon>Eukaryota</taxon>
        <taxon>Viridiplantae</taxon>
        <taxon>Streptophyta</taxon>
        <taxon>Embryophyta</taxon>
        <taxon>Tracheophyta</taxon>
        <taxon>Spermatophyta</taxon>
        <taxon>Magnoliopsida</taxon>
        <taxon>eudicotyledons</taxon>
        <taxon>Gunneridae</taxon>
        <taxon>Pentapetalae</taxon>
        <taxon>rosids</taxon>
        <taxon>fabids</taxon>
        <taxon>Fabales</taxon>
        <taxon>Fabaceae</taxon>
        <taxon>Papilionoideae</taxon>
        <taxon>50 kb inversion clade</taxon>
        <taxon>NPAAA clade</taxon>
        <taxon>Hologalegina</taxon>
        <taxon>IRL clade</taxon>
        <taxon>Trifolieae</taxon>
        <taxon>Medicago</taxon>
    </lineage>
</organism>
<dbReference type="PaxDb" id="3880-AET05554"/>
<evidence type="ECO:0000313" key="3">
    <source>
        <dbReference type="Proteomes" id="UP000002051"/>
    </source>
</evidence>
<dbReference type="EMBL" id="CM001224">
    <property type="protein sequence ID" value="AET05554.1"/>
    <property type="molecule type" value="Genomic_DNA"/>
</dbReference>
<protein>
    <submittedName>
        <fullName evidence="1 2">Uncharacterized protein</fullName>
    </submittedName>
</protein>
<sequence length="88" mass="10232">MSTNSSSQLNFFVMDIKEDDGAPLILRRQFMKTARMMIDMDDGKTKMRVEDGFNLFEAMKHYEDNGVCFKMDTIDESIRKGSYAIIME</sequence>
<evidence type="ECO:0000313" key="2">
    <source>
        <dbReference type="EnsemblPlants" id="AET05554"/>
    </source>
</evidence>